<organism evidence="3 4">
    <name type="scientific">Anaerocolumna jejuensis DSM 15929</name>
    <dbReference type="NCBI Taxonomy" id="1121322"/>
    <lineage>
        <taxon>Bacteria</taxon>
        <taxon>Bacillati</taxon>
        <taxon>Bacillota</taxon>
        <taxon>Clostridia</taxon>
        <taxon>Lachnospirales</taxon>
        <taxon>Lachnospiraceae</taxon>
        <taxon>Anaerocolumna</taxon>
    </lineage>
</organism>
<dbReference type="PRINTS" id="PR00099">
    <property type="entry name" value="CPSGATASE"/>
</dbReference>
<proteinExistence type="predicted"/>
<sequence length="199" mass="21919">MILLIDNYDSFSYNLVQLIGSILEEKEPEKSGRPEEIKVIRNDEMTVEDISELKPSHIILSPGPGRPIDAGICEEVVKNLKGRFPILGVCLGHQGICEAFGGVVTYASALMHGKQSIVKVDTLSPLFKGLEEEVTVGRYHSLAAEQASLPAELQVIARASDGDIMAVKHKDYEIYGVQFHPESVLTPNGRIMMENFLNI</sequence>
<dbReference type="AlphaFoldDB" id="A0A1M6ZKQ2"/>
<name>A0A1M6ZKQ2_9FIRM</name>
<dbReference type="STRING" id="1121322.SAMN02745136_04610"/>
<dbReference type="CDD" id="cd01743">
    <property type="entry name" value="GATase1_Anthranilate_Synthase"/>
    <property type="match status" value="1"/>
</dbReference>
<dbReference type="InterPro" id="IPR050472">
    <property type="entry name" value="Anth_synth/Amidotransfase"/>
</dbReference>
<dbReference type="Pfam" id="PF00117">
    <property type="entry name" value="GATase"/>
    <property type="match status" value="1"/>
</dbReference>
<dbReference type="GO" id="GO:0000162">
    <property type="term" value="P:L-tryptophan biosynthetic process"/>
    <property type="evidence" value="ECO:0007669"/>
    <property type="project" value="TreeGrafter"/>
</dbReference>
<dbReference type="GO" id="GO:0004049">
    <property type="term" value="F:anthranilate synthase activity"/>
    <property type="evidence" value="ECO:0007669"/>
    <property type="project" value="TreeGrafter"/>
</dbReference>
<gene>
    <name evidence="3" type="ORF">SAMN02745136_04610</name>
</gene>
<dbReference type="SUPFAM" id="SSF52317">
    <property type="entry name" value="Class I glutamine amidotransferase-like"/>
    <property type="match status" value="1"/>
</dbReference>
<dbReference type="InterPro" id="IPR017926">
    <property type="entry name" value="GATASE"/>
</dbReference>
<evidence type="ECO:0000313" key="4">
    <source>
        <dbReference type="Proteomes" id="UP000184386"/>
    </source>
</evidence>
<evidence type="ECO:0000259" key="2">
    <source>
        <dbReference type="Pfam" id="PF00117"/>
    </source>
</evidence>
<feature type="domain" description="Glutamine amidotransferase" evidence="2">
    <location>
        <begin position="3"/>
        <end position="197"/>
    </location>
</feature>
<dbReference type="FunFam" id="3.40.50.880:FF:000003">
    <property type="entry name" value="Anthranilate synthase component II"/>
    <property type="match status" value="1"/>
</dbReference>
<evidence type="ECO:0000313" key="3">
    <source>
        <dbReference type="EMBL" id="SHL31037.1"/>
    </source>
</evidence>
<reference evidence="3 4" key="1">
    <citation type="submission" date="2016-11" db="EMBL/GenBank/DDBJ databases">
        <authorList>
            <person name="Jaros S."/>
            <person name="Januszkiewicz K."/>
            <person name="Wedrychowicz H."/>
        </authorList>
    </citation>
    <scope>NUCLEOTIDE SEQUENCE [LARGE SCALE GENOMIC DNA]</scope>
    <source>
        <strain evidence="3 4">DSM 15929</strain>
    </source>
</reference>
<dbReference type="PANTHER" id="PTHR43418">
    <property type="entry name" value="MULTIFUNCTIONAL TRYPTOPHAN BIOSYNTHESIS PROTEIN-RELATED"/>
    <property type="match status" value="1"/>
</dbReference>
<dbReference type="PRINTS" id="PR00096">
    <property type="entry name" value="GATASE"/>
</dbReference>
<dbReference type="PROSITE" id="PS51273">
    <property type="entry name" value="GATASE_TYPE_1"/>
    <property type="match status" value="1"/>
</dbReference>
<protein>
    <submittedName>
        <fullName evidence="3">Anthranilate synthase component 2</fullName>
    </submittedName>
</protein>
<dbReference type="InterPro" id="IPR006221">
    <property type="entry name" value="TrpG/PapA_dom"/>
</dbReference>
<dbReference type="PANTHER" id="PTHR43418:SF8">
    <property type="entry name" value="SYNTHASE COMPONENT II, PUTATIVE-RELATED"/>
    <property type="match status" value="1"/>
</dbReference>
<dbReference type="RefSeq" id="WP_073279381.1">
    <property type="nucleotide sequence ID" value="NZ_FRAC01000029.1"/>
</dbReference>
<dbReference type="NCBIfam" id="TIGR00566">
    <property type="entry name" value="trpG_papA"/>
    <property type="match status" value="1"/>
</dbReference>
<dbReference type="Proteomes" id="UP000184386">
    <property type="component" value="Unassembled WGS sequence"/>
</dbReference>
<accession>A0A1M6ZKQ2</accession>
<dbReference type="InterPro" id="IPR029062">
    <property type="entry name" value="Class_I_gatase-like"/>
</dbReference>
<evidence type="ECO:0000256" key="1">
    <source>
        <dbReference type="ARBA" id="ARBA00022962"/>
    </source>
</evidence>
<dbReference type="EMBL" id="FRAC01000029">
    <property type="protein sequence ID" value="SHL31037.1"/>
    <property type="molecule type" value="Genomic_DNA"/>
</dbReference>
<dbReference type="Gene3D" id="3.40.50.880">
    <property type="match status" value="1"/>
</dbReference>
<keyword evidence="1" id="KW-0315">Glutamine amidotransferase</keyword>
<dbReference type="GO" id="GO:0005829">
    <property type="term" value="C:cytosol"/>
    <property type="evidence" value="ECO:0007669"/>
    <property type="project" value="TreeGrafter"/>
</dbReference>
<keyword evidence="4" id="KW-1185">Reference proteome</keyword>
<dbReference type="PRINTS" id="PR00097">
    <property type="entry name" value="ANTSNTHASEII"/>
</dbReference>
<dbReference type="OrthoDB" id="9804328at2"/>